<keyword evidence="8" id="KW-0732">Signal</keyword>
<accession>A0ABN3KTM9</accession>
<dbReference type="Gene3D" id="3.40.50.1820">
    <property type="entry name" value="alpha/beta hydrolase"/>
    <property type="match status" value="1"/>
</dbReference>
<evidence type="ECO:0000313" key="9">
    <source>
        <dbReference type="EMBL" id="GAA2471453.1"/>
    </source>
</evidence>
<feature type="signal peptide" evidence="8">
    <location>
        <begin position="1"/>
        <end position="24"/>
    </location>
</feature>
<evidence type="ECO:0000256" key="4">
    <source>
        <dbReference type="ARBA" id="ARBA00013244"/>
    </source>
</evidence>
<comment type="catalytic activity">
    <reaction evidence="6">
        <text>an acyl-CoA + a 1,2-diacyl-sn-glycerol = a triacyl-sn-glycerol + CoA</text>
        <dbReference type="Rhea" id="RHEA:10868"/>
        <dbReference type="ChEBI" id="CHEBI:17815"/>
        <dbReference type="ChEBI" id="CHEBI:57287"/>
        <dbReference type="ChEBI" id="CHEBI:58342"/>
        <dbReference type="ChEBI" id="CHEBI:64615"/>
        <dbReference type="EC" id="2.3.1.20"/>
    </reaction>
</comment>
<comment type="similarity">
    <text evidence="2">Belongs to the mycobacterial A85 antigen family.</text>
</comment>
<keyword evidence="9" id="KW-0489">Methyltransferase</keyword>
<dbReference type="EC" id="2.3.1.20" evidence="4"/>
<feature type="region of interest" description="Disordered" evidence="7">
    <location>
        <begin position="27"/>
        <end position="67"/>
    </location>
</feature>
<dbReference type="GO" id="GO:0032259">
    <property type="term" value="P:methylation"/>
    <property type="evidence" value="ECO:0007669"/>
    <property type="project" value="UniProtKB-KW"/>
</dbReference>
<evidence type="ECO:0000256" key="8">
    <source>
        <dbReference type="SAM" id="SignalP"/>
    </source>
</evidence>
<feature type="compositionally biased region" description="Gly residues" evidence="7">
    <location>
        <begin position="32"/>
        <end position="48"/>
    </location>
</feature>
<dbReference type="Pfam" id="PF00756">
    <property type="entry name" value="Esterase"/>
    <property type="match status" value="1"/>
</dbReference>
<organism evidence="9 10">
    <name type="scientific">Streptomyces thermolineatus</name>
    <dbReference type="NCBI Taxonomy" id="44033"/>
    <lineage>
        <taxon>Bacteria</taxon>
        <taxon>Bacillati</taxon>
        <taxon>Actinomycetota</taxon>
        <taxon>Actinomycetes</taxon>
        <taxon>Kitasatosporales</taxon>
        <taxon>Streptomycetaceae</taxon>
        <taxon>Streptomyces</taxon>
    </lineage>
</organism>
<evidence type="ECO:0000256" key="7">
    <source>
        <dbReference type="SAM" id="MobiDB-lite"/>
    </source>
</evidence>
<keyword evidence="9" id="KW-0808">Transferase</keyword>
<dbReference type="EC" id="2.3.1.122" evidence="3"/>
<keyword evidence="10" id="KW-1185">Reference proteome</keyword>
<evidence type="ECO:0000256" key="2">
    <source>
        <dbReference type="ARBA" id="ARBA00005874"/>
    </source>
</evidence>
<dbReference type="GO" id="GO:0008168">
    <property type="term" value="F:methyltransferase activity"/>
    <property type="evidence" value="ECO:0007669"/>
    <property type="project" value="UniProtKB-KW"/>
</dbReference>
<dbReference type="GO" id="GO:0016787">
    <property type="term" value="F:hydrolase activity"/>
    <property type="evidence" value="ECO:0007669"/>
    <property type="project" value="UniProtKB-KW"/>
</dbReference>
<evidence type="ECO:0000256" key="3">
    <source>
        <dbReference type="ARBA" id="ARBA00012820"/>
    </source>
</evidence>
<sequence length="303" mass="31803">MRRRTFLAIGGAGVGAAALGGAWAATDTAPRGPGGGDAPEGGGPGSGRTPGEVPDVPAGRVETHRVASRARSAVPRLITMVPHGIGARQARELPVCVVLHPRDSSARGMVGLGMPQFLTAAVRSGVPPFALAAVDGGQDSYWHAIGRNDPQEMLLEELPGWLGEAGLGLPDDGVPRAALGISMGGYGSLVYARRRRTLDAVAVLSPALFRSWEAARTYGPFPDRRDWEGTEPLRHVDDLGIDAAGLGVWCGRQDPFHRAAREFAARSGAAVGEFTDGAHDPGYWRAVMPRALEFVGRRLAGDQ</sequence>
<comment type="caution">
    <text evidence="9">The sequence shown here is derived from an EMBL/GenBank/DDBJ whole genome shotgun (WGS) entry which is preliminary data.</text>
</comment>
<feature type="chain" id="PRO_5045391663" description="Acyl-CoA:diacylglycerol acyltransferase" evidence="8">
    <location>
        <begin position="25"/>
        <end position="303"/>
    </location>
</feature>
<protein>
    <recommendedName>
        <fullName evidence="5">Acyl-CoA:diacylglycerol acyltransferase</fullName>
        <ecNumber evidence="3">2.3.1.122</ecNumber>
        <ecNumber evidence="4">2.3.1.20</ecNumber>
    </recommendedName>
</protein>
<evidence type="ECO:0000256" key="5">
    <source>
        <dbReference type="ARBA" id="ARBA00032572"/>
    </source>
</evidence>
<dbReference type="InterPro" id="IPR000801">
    <property type="entry name" value="Esterase-like"/>
</dbReference>
<comment type="catalytic activity">
    <reaction evidence="1">
        <text>2 alpha,alpha'-trehalose 6-mycolate = alpha,alpha'-trehalose 6,6'-bismycolate + alpha,alpha-trehalose</text>
        <dbReference type="Rhea" id="RHEA:23472"/>
        <dbReference type="ChEBI" id="CHEBI:16551"/>
        <dbReference type="ChEBI" id="CHEBI:18195"/>
        <dbReference type="ChEBI" id="CHEBI:18234"/>
        <dbReference type="EC" id="2.3.1.122"/>
    </reaction>
</comment>
<evidence type="ECO:0000313" key="10">
    <source>
        <dbReference type="Proteomes" id="UP001501358"/>
    </source>
</evidence>
<dbReference type="InterPro" id="IPR029058">
    <property type="entry name" value="AB_hydrolase_fold"/>
</dbReference>
<evidence type="ECO:0000256" key="1">
    <source>
        <dbReference type="ARBA" id="ARBA00000697"/>
    </source>
</evidence>
<dbReference type="SUPFAM" id="SSF53474">
    <property type="entry name" value="alpha/beta-Hydrolases"/>
    <property type="match status" value="1"/>
</dbReference>
<reference evidence="9 10" key="1">
    <citation type="journal article" date="2019" name="Int. J. Syst. Evol. Microbiol.">
        <title>The Global Catalogue of Microorganisms (GCM) 10K type strain sequencing project: providing services to taxonomists for standard genome sequencing and annotation.</title>
        <authorList>
            <consortium name="The Broad Institute Genomics Platform"/>
            <consortium name="The Broad Institute Genome Sequencing Center for Infectious Disease"/>
            <person name="Wu L."/>
            <person name="Ma J."/>
        </authorList>
    </citation>
    <scope>NUCLEOTIDE SEQUENCE [LARGE SCALE GENOMIC DNA]</scope>
    <source>
        <strain evidence="9 10">JCM 6307</strain>
    </source>
</reference>
<dbReference type="InterPro" id="IPR006311">
    <property type="entry name" value="TAT_signal"/>
</dbReference>
<evidence type="ECO:0000256" key="6">
    <source>
        <dbReference type="ARBA" id="ARBA00048109"/>
    </source>
</evidence>
<proteinExistence type="inferred from homology"/>
<dbReference type="PROSITE" id="PS51318">
    <property type="entry name" value="TAT"/>
    <property type="match status" value="1"/>
</dbReference>
<dbReference type="Proteomes" id="UP001501358">
    <property type="component" value="Unassembled WGS sequence"/>
</dbReference>
<dbReference type="EMBL" id="BAAATA010000002">
    <property type="protein sequence ID" value="GAA2471453.1"/>
    <property type="molecule type" value="Genomic_DNA"/>
</dbReference>
<dbReference type="RefSeq" id="WP_344381335.1">
    <property type="nucleotide sequence ID" value="NZ_BAAATA010000002.1"/>
</dbReference>
<name>A0ABN3KTM9_9ACTN</name>
<keyword evidence="9" id="KW-0378">Hydrolase</keyword>
<gene>
    <name evidence="9" type="ORF">GCM10010406_03830</name>
</gene>